<proteinExistence type="predicted"/>
<evidence type="ECO:0000313" key="1">
    <source>
        <dbReference type="EMBL" id="CAG8644045.1"/>
    </source>
</evidence>
<name>A0A9N9DQ57_9GLOM</name>
<dbReference type="AlphaFoldDB" id="A0A9N9DQ57"/>
<feature type="non-terminal residue" evidence="1">
    <location>
        <position position="249"/>
    </location>
</feature>
<dbReference type="Proteomes" id="UP000789405">
    <property type="component" value="Unassembled WGS sequence"/>
</dbReference>
<reference evidence="1" key="1">
    <citation type="submission" date="2021-06" db="EMBL/GenBank/DDBJ databases">
        <authorList>
            <person name="Kallberg Y."/>
            <person name="Tangrot J."/>
            <person name="Rosling A."/>
        </authorList>
    </citation>
    <scope>NUCLEOTIDE SEQUENCE</scope>
    <source>
        <strain evidence="1">MA453B</strain>
    </source>
</reference>
<keyword evidence="2" id="KW-1185">Reference proteome</keyword>
<dbReference type="EMBL" id="CAJVPY010005485">
    <property type="protein sequence ID" value="CAG8644045.1"/>
    <property type="molecule type" value="Genomic_DNA"/>
</dbReference>
<protein>
    <submittedName>
        <fullName evidence="1">279_t:CDS:1</fullName>
    </submittedName>
</protein>
<gene>
    <name evidence="1" type="ORF">DERYTH_LOCUS9817</name>
</gene>
<organism evidence="1 2">
    <name type="scientific">Dentiscutata erythropus</name>
    <dbReference type="NCBI Taxonomy" id="1348616"/>
    <lineage>
        <taxon>Eukaryota</taxon>
        <taxon>Fungi</taxon>
        <taxon>Fungi incertae sedis</taxon>
        <taxon>Mucoromycota</taxon>
        <taxon>Glomeromycotina</taxon>
        <taxon>Glomeromycetes</taxon>
        <taxon>Diversisporales</taxon>
        <taxon>Gigasporaceae</taxon>
        <taxon>Dentiscutata</taxon>
    </lineage>
</organism>
<sequence>MKTKDNKNIEEVEDYESENINQAEEDSALNSLYGAKAELALFNFESLPRSNRHSATSTPTSRWLAVVQPPNFEQTTLTECDQRPVHQLRSSSSDVVLGLVPHWHSATSTPTSRWLAYVPLLEKISDSVVNFWNVNEHYTQKKSVNDRNTPSISVEEKACPRPNTDYVTPLPRPRSSINDGYTSNCPILIESPEPDLRSRNNIFSENYYDDEIIIIDDVNLHFKAGNPAEDYYLEKINVSQMFRNYQNEA</sequence>
<accession>A0A9N9DQ57</accession>
<evidence type="ECO:0000313" key="2">
    <source>
        <dbReference type="Proteomes" id="UP000789405"/>
    </source>
</evidence>
<comment type="caution">
    <text evidence="1">The sequence shown here is derived from an EMBL/GenBank/DDBJ whole genome shotgun (WGS) entry which is preliminary data.</text>
</comment>